<reference evidence="1" key="1">
    <citation type="thesis" date="2020" institute="ProQuest LLC" country="789 East Eisenhower Parkway, Ann Arbor, MI, USA">
        <title>Comparative Genomics and Chromosome Evolution.</title>
        <authorList>
            <person name="Mudd A.B."/>
        </authorList>
    </citation>
    <scope>NUCLEOTIDE SEQUENCE</scope>
    <source>
        <strain evidence="1">237g6f4</strain>
        <tissue evidence="1">Blood</tissue>
    </source>
</reference>
<comment type="caution">
    <text evidence="1">The sequence shown here is derived from an EMBL/GenBank/DDBJ whole genome shotgun (WGS) entry which is preliminary data.</text>
</comment>
<evidence type="ECO:0000313" key="2">
    <source>
        <dbReference type="Proteomes" id="UP000824782"/>
    </source>
</evidence>
<accession>A0AAV6ZT29</accession>
<sequence>MSINPIRHELHYIPEVNWNKTFEPCSPNSCFQALNGIDEYRTGTSCRLLTSLGSFPRWMIRSFLSLSLPCTGK</sequence>
<dbReference type="Proteomes" id="UP000824782">
    <property type="component" value="Unassembled WGS sequence"/>
</dbReference>
<name>A0AAV6ZT29_ENGPU</name>
<organism evidence="1 2">
    <name type="scientific">Engystomops pustulosus</name>
    <name type="common">Tungara frog</name>
    <name type="synonym">Physalaemus pustulosus</name>
    <dbReference type="NCBI Taxonomy" id="76066"/>
    <lineage>
        <taxon>Eukaryota</taxon>
        <taxon>Metazoa</taxon>
        <taxon>Chordata</taxon>
        <taxon>Craniata</taxon>
        <taxon>Vertebrata</taxon>
        <taxon>Euteleostomi</taxon>
        <taxon>Amphibia</taxon>
        <taxon>Batrachia</taxon>
        <taxon>Anura</taxon>
        <taxon>Neobatrachia</taxon>
        <taxon>Hyloidea</taxon>
        <taxon>Leptodactylidae</taxon>
        <taxon>Leiuperinae</taxon>
        <taxon>Engystomops</taxon>
    </lineage>
</organism>
<gene>
    <name evidence="1" type="ORF">GDO81_004546</name>
</gene>
<dbReference type="EMBL" id="WNYA01000011">
    <property type="protein sequence ID" value="KAG8552489.1"/>
    <property type="molecule type" value="Genomic_DNA"/>
</dbReference>
<proteinExistence type="predicted"/>
<keyword evidence="2" id="KW-1185">Reference proteome</keyword>
<dbReference type="AlphaFoldDB" id="A0AAV6ZT29"/>
<evidence type="ECO:0000313" key="1">
    <source>
        <dbReference type="EMBL" id="KAG8552489.1"/>
    </source>
</evidence>
<protein>
    <submittedName>
        <fullName evidence="1">Uncharacterized protein</fullName>
    </submittedName>
</protein>